<dbReference type="eggNOG" id="COG1215">
    <property type="taxonomic scope" value="Bacteria"/>
</dbReference>
<evidence type="ECO:0000313" key="5">
    <source>
        <dbReference type="Proteomes" id="UP000004410"/>
    </source>
</evidence>
<keyword evidence="2 4" id="KW-0808">Transferase</keyword>
<keyword evidence="1 4" id="KW-0328">Glycosyltransferase</keyword>
<organism evidence="4 5">
    <name type="scientific">Mediterraneibacter gnavus (strain ATCC 29149 / DSM 114966 / JCM 6515 / VPI C7-9)</name>
    <name type="common">Ruminococcus gnavus</name>
    <dbReference type="NCBI Taxonomy" id="411470"/>
    <lineage>
        <taxon>Bacteria</taxon>
        <taxon>Bacillati</taxon>
        <taxon>Bacillota</taxon>
        <taxon>Clostridia</taxon>
        <taxon>Lachnospirales</taxon>
        <taxon>Lachnospiraceae</taxon>
        <taxon>Mediterraneibacter</taxon>
    </lineage>
</organism>
<protein>
    <submittedName>
        <fullName evidence="4">Glycosyltransferase, group 2 family protein</fullName>
        <ecNumber evidence="4">2.4.-.-</ecNumber>
    </submittedName>
</protein>
<dbReference type="Gene3D" id="3.90.550.10">
    <property type="entry name" value="Spore Coat Polysaccharide Biosynthesis Protein SpsA, Chain A"/>
    <property type="match status" value="1"/>
</dbReference>
<dbReference type="Pfam" id="PF00535">
    <property type="entry name" value="Glycos_transf_2"/>
    <property type="match status" value="1"/>
</dbReference>
<comment type="caution">
    <text evidence="4">The sequence shown here is derived from an EMBL/GenBank/DDBJ whole genome shotgun (WGS) entry which is preliminary data.</text>
</comment>
<accession>A7B4B8</accession>
<evidence type="ECO:0000313" key="4">
    <source>
        <dbReference type="EMBL" id="EDN77195.1"/>
    </source>
</evidence>
<dbReference type="AlphaFoldDB" id="A7B4B8"/>
<feature type="domain" description="Glycosyltransferase 2-like" evidence="3">
    <location>
        <begin position="7"/>
        <end position="166"/>
    </location>
</feature>
<dbReference type="GO" id="GO:0016757">
    <property type="term" value="F:glycosyltransferase activity"/>
    <property type="evidence" value="ECO:0007669"/>
    <property type="project" value="UniProtKB-KW"/>
</dbReference>
<reference evidence="4 5" key="1">
    <citation type="submission" date="2007-04" db="EMBL/GenBank/DDBJ databases">
        <authorList>
            <person name="Fulton L."/>
            <person name="Clifton S."/>
            <person name="Fulton B."/>
            <person name="Xu J."/>
            <person name="Minx P."/>
            <person name="Pepin K.H."/>
            <person name="Johnson M."/>
            <person name="Thiruvilangam P."/>
            <person name="Bhonagiri V."/>
            <person name="Nash W.E."/>
            <person name="Mardis E.R."/>
            <person name="Wilson R.K."/>
        </authorList>
    </citation>
    <scope>NUCLEOTIDE SEQUENCE [LARGE SCALE GENOMIC DNA]</scope>
    <source>
        <strain evidence="4 5">ATCC 29149</strain>
    </source>
</reference>
<evidence type="ECO:0000259" key="3">
    <source>
        <dbReference type="Pfam" id="PF00535"/>
    </source>
</evidence>
<sequence length="336" mass="38395">MDMSLVSIIVPVYNVEPYIETCIQSLIRQTMGNIEVILVDDGSTDRSGELCDQYAEADERIRVIHKQNGGLSSARNAGISAAKGEYLLFVDSDDYVSASLVEKTVSCAEQNQADVVVFDYQEIELCSGGKQTRTSALPAGQVIHAESVPQLLLITPSACNKLYKRSFWEMTQIVYPEGRNFEDLSVIPRILLQAGRVVYLEGDPLYFYVLRVGSIMRSGAFEKGWEERRKAISDVSNLLEEKGMEQQYKKELEYLAFEHLYFVPSKEVVLKDRNNPCLKEWRSYLDLQYPDWKENPYIRQLSGKDKILLLLLRHRCYAGMCMLSVLRKGMDRLKNK</sequence>
<dbReference type="PaxDb" id="411470-RUMGNA_02402"/>
<dbReference type="SUPFAM" id="SSF53448">
    <property type="entry name" value="Nucleotide-diphospho-sugar transferases"/>
    <property type="match status" value="1"/>
</dbReference>
<gene>
    <name evidence="4" type="ORF">RUMGNA_02402</name>
</gene>
<dbReference type="InterPro" id="IPR001173">
    <property type="entry name" value="Glyco_trans_2-like"/>
</dbReference>
<evidence type="ECO:0000256" key="2">
    <source>
        <dbReference type="ARBA" id="ARBA00022679"/>
    </source>
</evidence>
<dbReference type="CAZy" id="GT2">
    <property type="family name" value="Glycosyltransferase Family 2"/>
</dbReference>
<dbReference type="InterPro" id="IPR029044">
    <property type="entry name" value="Nucleotide-diphossugar_trans"/>
</dbReference>
<dbReference type="PANTHER" id="PTHR22916:SF51">
    <property type="entry name" value="GLYCOSYLTRANSFERASE EPSH-RELATED"/>
    <property type="match status" value="1"/>
</dbReference>
<name>A7B4B8_MEDG7</name>
<dbReference type="EC" id="2.4.-.-" evidence="4"/>
<proteinExistence type="predicted"/>
<dbReference type="CDD" id="cd00761">
    <property type="entry name" value="Glyco_tranf_GTA_type"/>
    <property type="match status" value="1"/>
</dbReference>
<dbReference type="Proteomes" id="UP000004410">
    <property type="component" value="Unassembled WGS sequence"/>
</dbReference>
<dbReference type="EMBL" id="AAYG02000018">
    <property type="protein sequence ID" value="EDN77195.1"/>
    <property type="molecule type" value="Genomic_DNA"/>
</dbReference>
<evidence type="ECO:0000256" key="1">
    <source>
        <dbReference type="ARBA" id="ARBA00022676"/>
    </source>
</evidence>
<reference evidence="4 5" key="2">
    <citation type="submission" date="2007-06" db="EMBL/GenBank/DDBJ databases">
        <title>Draft genome sequence of Ruminococcus gnavus (ATCC 29149).</title>
        <authorList>
            <person name="Sudarsanam P."/>
            <person name="Ley R."/>
            <person name="Guruge J."/>
            <person name="Turnbaugh P.J."/>
            <person name="Mahowald M."/>
            <person name="Liep D."/>
            <person name="Gordon J."/>
        </authorList>
    </citation>
    <scope>NUCLEOTIDE SEQUENCE [LARGE SCALE GENOMIC DNA]</scope>
    <source>
        <strain evidence="4 5">ATCC 29149</strain>
    </source>
</reference>
<dbReference type="PANTHER" id="PTHR22916">
    <property type="entry name" value="GLYCOSYLTRANSFERASE"/>
    <property type="match status" value="1"/>
</dbReference>